<dbReference type="InterPro" id="IPR008551">
    <property type="entry name" value="TANGO2"/>
</dbReference>
<gene>
    <name evidence="1" type="ORF">TEA_015369</name>
</gene>
<keyword evidence="2" id="KW-1185">Reference proteome</keyword>
<protein>
    <submittedName>
        <fullName evidence="1">Uncharacterized protein</fullName>
    </submittedName>
</protein>
<dbReference type="PANTHER" id="PTHR17985:SF8">
    <property type="entry name" value="TRANSPORT AND GOLGI ORGANIZATION PROTEIN 2 HOMOLOG"/>
    <property type="match status" value="1"/>
</dbReference>
<organism evidence="1 2">
    <name type="scientific">Camellia sinensis var. sinensis</name>
    <name type="common">China tea</name>
    <dbReference type="NCBI Taxonomy" id="542762"/>
    <lineage>
        <taxon>Eukaryota</taxon>
        <taxon>Viridiplantae</taxon>
        <taxon>Streptophyta</taxon>
        <taxon>Embryophyta</taxon>
        <taxon>Tracheophyta</taxon>
        <taxon>Spermatophyta</taxon>
        <taxon>Magnoliopsida</taxon>
        <taxon>eudicotyledons</taxon>
        <taxon>Gunneridae</taxon>
        <taxon>Pentapetalae</taxon>
        <taxon>asterids</taxon>
        <taxon>Ericales</taxon>
        <taxon>Theaceae</taxon>
        <taxon>Camellia</taxon>
    </lineage>
</organism>
<name>A0A4V3WJB3_CAMSN</name>
<accession>A0A4V3WJB3</accession>
<reference evidence="1 2" key="1">
    <citation type="journal article" date="2018" name="Proc. Natl. Acad. Sci. U.S.A.">
        <title>Draft genome sequence of Camellia sinensis var. sinensis provides insights into the evolution of the tea genome and tea quality.</title>
        <authorList>
            <person name="Wei C."/>
            <person name="Yang H."/>
            <person name="Wang S."/>
            <person name="Zhao J."/>
            <person name="Liu C."/>
            <person name="Gao L."/>
            <person name="Xia E."/>
            <person name="Lu Y."/>
            <person name="Tai Y."/>
            <person name="She G."/>
            <person name="Sun J."/>
            <person name="Cao H."/>
            <person name="Tong W."/>
            <person name="Gao Q."/>
            <person name="Li Y."/>
            <person name="Deng W."/>
            <person name="Jiang X."/>
            <person name="Wang W."/>
            <person name="Chen Q."/>
            <person name="Zhang S."/>
            <person name="Li H."/>
            <person name="Wu J."/>
            <person name="Wang P."/>
            <person name="Li P."/>
            <person name="Shi C."/>
            <person name="Zheng F."/>
            <person name="Jian J."/>
            <person name="Huang B."/>
            <person name="Shan D."/>
            <person name="Shi M."/>
            <person name="Fang C."/>
            <person name="Yue Y."/>
            <person name="Li F."/>
            <person name="Li D."/>
            <person name="Wei S."/>
            <person name="Han B."/>
            <person name="Jiang C."/>
            <person name="Yin Y."/>
            <person name="Xia T."/>
            <person name="Zhang Z."/>
            <person name="Bennetzen J.L."/>
            <person name="Zhao S."/>
            <person name="Wan X."/>
        </authorList>
    </citation>
    <scope>NUCLEOTIDE SEQUENCE [LARGE SCALE GENOMIC DNA]</scope>
    <source>
        <strain evidence="2">cv. Shuchazao</strain>
        <tissue evidence="1">Leaf</tissue>
    </source>
</reference>
<dbReference type="Proteomes" id="UP000306102">
    <property type="component" value="Unassembled WGS sequence"/>
</dbReference>
<dbReference type="PANTHER" id="PTHR17985">
    <property type="entry name" value="SER/THR-RICH PROTEIN T10 IN DGCR REGION"/>
    <property type="match status" value="1"/>
</dbReference>
<dbReference type="Pfam" id="PF05742">
    <property type="entry name" value="TANGO2"/>
    <property type="match status" value="1"/>
</dbReference>
<evidence type="ECO:0000313" key="2">
    <source>
        <dbReference type="Proteomes" id="UP000306102"/>
    </source>
</evidence>
<dbReference type="AlphaFoldDB" id="A0A4V3WJB3"/>
<dbReference type="EMBL" id="SDRB02012955">
    <property type="protein sequence ID" value="THF96336.1"/>
    <property type="molecule type" value="Genomic_DNA"/>
</dbReference>
<evidence type="ECO:0000313" key="1">
    <source>
        <dbReference type="EMBL" id="THF96336.1"/>
    </source>
</evidence>
<sequence>MRQEMSPTCGSHKRPTKLAAWWEGSEILGGRDEVAGGTWLACLRRVRVAFLTNVMELHALPDAKSRGDLPLRFVESTKSLRGFAEEVAEEAHQYNGFNLIIADLSLETWFMSPTGQRGT</sequence>
<proteinExistence type="predicted"/>
<comment type="caution">
    <text evidence="1">The sequence shown here is derived from an EMBL/GenBank/DDBJ whole genome shotgun (WGS) entry which is preliminary data.</text>
</comment>